<organism evidence="1 2">
    <name type="scientific">Daejeonella rubra</name>
    <dbReference type="NCBI Taxonomy" id="990371"/>
    <lineage>
        <taxon>Bacteria</taxon>
        <taxon>Pseudomonadati</taxon>
        <taxon>Bacteroidota</taxon>
        <taxon>Sphingobacteriia</taxon>
        <taxon>Sphingobacteriales</taxon>
        <taxon>Sphingobacteriaceae</taxon>
        <taxon>Daejeonella</taxon>
    </lineage>
</organism>
<dbReference type="EMBL" id="FNHH01000010">
    <property type="protein sequence ID" value="SDM34208.1"/>
    <property type="molecule type" value="Genomic_DNA"/>
</dbReference>
<sequence length="486" mass="53756">MTRTFQLSIVFGLIVLLNPLLLSAQNTNTRTGRPAPVKLTPAALRADIQVEKYMAVGPKAVRLLVHPQTGIFYYTDFDGGIYRINTTSGTPVSEMILSASDHGITRLQGAVFSGDKLFLCGNISVNNGKGTKGRMVRYDMVSTGKPVMSVVFNTVEYGTNATTFDHGWNALEISQDGKYIYANTGARTDHGEVQDNKGAYPNARDNALTAKIFRFPVDALNLELPNDLDKLKAAGYIYAEGIRNAYDIALDQSGNLFAVVNSSDYDHNEDMFWIREGRHYGFPWVMSGFENPQQYADWQPNPDTDSFIPRSSHAWAVKYFRNDPEFPGIPEGVKFSPGVQNLGPDANEYRGHSGKILDGDNTGVTTSTFTPHSSPLGLVFDTNKVLSKDFNGDGFVLRNSLGSRSSMMKPFTDQGRDLLHLKLSYDSGSDNYFVKTTRIVDSFNNPTDAILVANALYIIEYDAREASIWKITLPGGSKKIRKAKKK</sequence>
<reference evidence="2" key="1">
    <citation type="submission" date="2016-10" db="EMBL/GenBank/DDBJ databases">
        <authorList>
            <person name="Varghese N."/>
            <person name="Submissions S."/>
        </authorList>
    </citation>
    <scope>NUCLEOTIDE SEQUENCE [LARGE SCALE GENOMIC DNA]</scope>
    <source>
        <strain evidence="2">DSM 24536</strain>
    </source>
</reference>
<dbReference type="InterPro" id="IPR011041">
    <property type="entry name" value="Quinoprot_gluc/sorb_DH_b-prop"/>
</dbReference>
<dbReference type="Proteomes" id="UP000199226">
    <property type="component" value="Unassembled WGS sequence"/>
</dbReference>
<dbReference type="SUPFAM" id="SSF50952">
    <property type="entry name" value="Soluble quinoprotein glucose dehydrogenase"/>
    <property type="match status" value="1"/>
</dbReference>
<dbReference type="OrthoDB" id="1081439at2"/>
<keyword evidence="2" id="KW-1185">Reference proteome</keyword>
<gene>
    <name evidence="1" type="ORF">SAMN05421813_11033</name>
</gene>
<evidence type="ECO:0000313" key="1">
    <source>
        <dbReference type="EMBL" id="SDM34208.1"/>
    </source>
</evidence>
<evidence type="ECO:0008006" key="3">
    <source>
        <dbReference type="Google" id="ProtNLM"/>
    </source>
</evidence>
<dbReference type="AlphaFoldDB" id="A0A1G9SFF7"/>
<evidence type="ECO:0000313" key="2">
    <source>
        <dbReference type="Proteomes" id="UP000199226"/>
    </source>
</evidence>
<proteinExistence type="predicted"/>
<dbReference type="Gene3D" id="2.120.10.30">
    <property type="entry name" value="TolB, C-terminal domain"/>
    <property type="match status" value="1"/>
</dbReference>
<dbReference type="STRING" id="990371.SAMN05421813_11033"/>
<protein>
    <recommendedName>
        <fullName evidence="3">Glucose / Sorbosone dehydrogenase</fullName>
    </recommendedName>
</protein>
<dbReference type="InterPro" id="IPR011042">
    <property type="entry name" value="6-blade_b-propeller_TolB-like"/>
</dbReference>
<accession>A0A1G9SFF7</accession>
<name>A0A1G9SFF7_9SPHI</name>
<dbReference type="RefSeq" id="WP_090704009.1">
    <property type="nucleotide sequence ID" value="NZ_FNHH01000010.1"/>
</dbReference>